<gene>
    <name evidence="2" type="ORF">CRENBAI_014815</name>
</gene>
<feature type="region of interest" description="Disordered" evidence="1">
    <location>
        <begin position="283"/>
        <end position="368"/>
    </location>
</feature>
<evidence type="ECO:0000313" key="3">
    <source>
        <dbReference type="Proteomes" id="UP001311232"/>
    </source>
</evidence>
<dbReference type="Proteomes" id="UP001311232">
    <property type="component" value="Unassembled WGS sequence"/>
</dbReference>
<feature type="compositionally biased region" description="Polar residues" evidence="1">
    <location>
        <begin position="201"/>
        <end position="218"/>
    </location>
</feature>
<feature type="compositionally biased region" description="Low complexity" evidence="1">
    <location>
        <begin position="292"/>
        <end position="315"/>
    </location>
</feature>
<reference evidence="2 3" key="1">
    <citation type="submission" date="2021-06" db="EMBL/GenBank/DDBJ databases">
        <authorList>
            <person name="Palmer J.M."/>
        </authorList>
    </citation>
    <scope>NUCLEOTIDE SEQUENCE [LARGE SCALE GENOMIC DNA]</scope>
    <source>
        <strain evidence="2 3">MEX-2019</strain>
        <tissue evidence="2">Muscle</tissue>
    </source>
</reference>
<organism evidence="2 3">
    <name type="scientific">Crenichthys baileyi</name>
    <name type="common">White River springfish</name>
    <dbReference type="NCBI Taxonomy" id="28760"/>
    <lineage>
        <taxon>Eukaryota</taxon>
        <taxon>Metazoa</taxon>
        <taxon>Chordata</taxon>
        <taxon>Craniata</taxon>
        <taxon>Vertebrata</taxon>
        <taxon>Euteleostomi</taxon>
        <taxon>Actinopterygii</taxon>
        <taxon>Neopterygii</taxon>
        <taxon>Teleostei</taxon>
        <taxon>Neoteleostei</taxon>
        <taxon>Acanthomorphata</taxon>
        <taxon>Ovalentaria</taxon>
        <taxon>Atherinomorphae</taxon>
        <taxon>Cyprinodontiformes</taxon>
        <taxon>Goodeidae</taxon>
        <taxon>Crenichthys</taxon>
    </lineage>
</organism>
<dbReference type="EMBL" id="JAHHUM010002884">
    <property type="protein sequence ID" value="KAK5600582.1"/>
    <property type="molecule type" value="Genomic_DNA"/>
</dbReference>
<evidence type="ECO:0000313" key="2">
    <source>
        <dbReference type="EMBL" id="KAK5600582.1"/>
    </source>
</evidence>
<name>A0AAV9QUX9_9TELE</name>
<dbReference type="AlphaFoldDB" id="A0AAV9QUX9"/>
<protein>
    <submittedName>
        <fullName evidence="2">Uncharacterized protein</fullName>
    </submittedName>
</protein>
<sequence length="368" mass="37495">MSPHPGIQLPPRHRNLCWALHTFSAWFGTALRLHHSLSGRVPTPCCLKIITPAEDAAAVRTLFPPLLRFGQAPPCPSRRASAPSSCLASPTLFPSSRLVPAITQRPLVAPGRRMRHSLLPRAYLEARSQETVVCLASALQISMEKPTSAAFASTEAQPHASALASASTSGFIEGSTDSPAPVSTGGPSATSTPVPDLSDVSADTTASVSAGGQPNAPASVSAGGQPDNPAPAFTGGQPDTSVPASAFPVQPPVTTAQPLLPAYLLGFLWAILSEIFSVPAPVSVGRPSSEGQPSSLLWSSAAQPSSSSSPPASASTVGSVYDSVSVSTEGRPDASPPVSDEGQPDASVSVSAEGQPEASVSSPFSTED</sequence>
<feature type="region of interest" description="Disordered" evidence="1">
    <location>
        <begin position="164"/>
        <end position="249"/>
    </location>
</feature>
<feature type="compositionally biased region" description="Polar residues" evidence="1">
    <location>
        <begin position="164"/>
        <end position="178"/>
    </location>
</feature>
<feature type="compositionally biased region" description="Polar residues" evidence="1">
    <location>
        <begin position="316"/>
        <end position="328"/>
    </location>
</feature>
<feature type="compositionally biased region" description="Polar residues" evidence="1">
    <location>
        <begin position="346"/>
        <end position="368"/>
    </location>
</feature>
<evidence type="ECO:0000256" key="1">
    <source>
        <dbReference type="SAM" id="MobiDB-lite"/>
    </source>
</evidence>
<comment type="caution">
    <text evidence="2">The sequence shown here is derived from an EMBL/GenBank/DDBJ whole genome shotgun (WGS) entry which is preliminary data.</text>
</comment>
<accession>A0AAV9QUX9</accession>
<keyword evidence="3" id="KW-1185">Reference proteome</keyword>
<proteinExistence type="predicted"/>